<dbReference type="Proteomes" id="UP001147747">
    <property type="component" value="Unassembled WGS sequence"/>
</dbReference>
<dbReference type="GeneID" id="81368272"/>
<keyword evidence="5" id="KW-1185">Reference proteome</keyword>
<evidence type="ECO:0000313" key="4">
    <source>
        <dbReference type="EMBL" id="KAJ5396542.1"/>
    </source>
</evidence>
<dbReference type="EMBL" id="JAPZBU010000006">
    <property type="protein sequence ID" value="KAJ5396542.1"/>
    <property type="molecule type" value="Genomic_DNA"/>
</dbReference>
<dbReference type="RefSeq" id="XP_056488594.1">
    <property type="nucleotide sequence ID" value="XM_056629292.1"/>
</dbReference>
<keyword evidence="3" id="KW-0012">Acyltransferase</keyword>
<dbReference type="GO" id="GO:0016746">
    <property type="term" value="F:acyltransferase activity"/>
    <property type="evidence" value="ECO:0007669"/>
    <property type="project" value="UniProtKB-KW"/>
</dbReference>
<name>A0A9X0B9D2_9EURO</name>
<reference evidence="4" key="2">
    <citation type="journal article" date="2023" name="IMA Fungus">
        <title>Comparative genomic study of the Penicillium genus elucidates a diverse pangenome and 15 lateral gene transfer events.</title>
        <authorList>
            <person name="Petersen C."/>
            <person name="Sorensen T."/>
            <person name="Nielsen M.R."/>
            <person name="Sondergaard T.E."/>
            <person name="Sorensen J.L."/>
            <person name="Fitzpatrick D.A."/>
            <person name="Frisvad J.C."/>
            <person name="Nielsen K.L."/>
        </authorList>
    </citation>
    <scope>NUCLEOTIDE SEQUENCE</scope>
    <source>
        <strain evidence="4">IBT 29677</strain>
    </source>
</reference>
<sequence length="385" mass="41934">MGPPKVPVIIGIGEVKNSSRQKEDAIEPLDLMLNAINISAHDASSSFPEKLIACVDSVGVVASSTWRYKDLPGLVSEKLGIRPSHRAYSALAGSSSVELIDNTARLVAKGEAEVGIIVGGEAMASLKTYIKTHSYPPPWTAPDPETNEIYYANDTDALTGIGKIHKVGVPMHVYPMYENGRRAHKGQRPIENFRESASLYGRYAKVASEHPTSWHFGRGTETAETIGTISKRNRMICFPFWNRSNFSSSAAIAFALDECLNSSGLCKEDIDMFDFYSCFPVVPKLACDHLGIPCDNPRKPITLLGGLTSFGGAGANYSMHVRAEFLESVTNIEAVTDIEIRLQAVVEMTRRLRKLQNCHEASNGLVLANGGGTNYGKCNMPLYTS</sequence>
<evidence type="ECO:0000256" key="2">
    <source>
        <dbReference type="ARBA" id="ARBA00022679"/>
    </source>
</evidence>
<dbReference type="PANTHER" id="PTHR18919">
    <property type="entry name" value="ACETYL-COA C-ACYLTRANSFERASE"/>
    <property type="match status" value="1"/>
</dbReference>
<evidence type="ECO:0000256" key="3">
    <source>
        <dbReference type="ARBA" id="ARBA00023315"/>
    </source>
</evidence>
<keyword evidence="2" id="KW-0808">Transferase</keyword>
<reference evidence="4" key="1">
    <citation type="submission" date="2022-12" db="EMBL/GenBank/DDBJ databases">
        <authorList>
            <person name="Petersen C."/>
        </authorList>
    </citation>
    <scope>NUCLEOTIDE SEQUENCE</scope>
    <source>
        <strain evidence="4">IBT 29677</strain>
    </source>
</reference>
<comment type="similarity">
    <text evidence="1">Belongs to the thiolase-like superfamily. Thiolase family.</text>
</comment>
<dbReference type="OrthoDB" id="435240at2759"/>
<dbReference type="PANTHER" id="PTHR18919:SF139">
    <property type="entry name" value="THIOLASE-LIKE PROTEIN TYPE 1 ADDITIONAL C-TERMINAL DOMAIN-CONTAINING PROTEIN"/>
    <property type="match status" value="1"/>
</dbReference>
<dbReference type="AlphaFoldDB" id="A0A9X0B9D2"/>
<organism evidence="4 5">
    <name type="scientific">Penicillium cosmopolitanum</name>
    <dbReference type="NCBI Taxonomy" id="1131564"/>
    <lineage>
        <taxon>Eukaryota</taxon>
        <taxon>Fungi</taxon>
        <taxon>Dikarya</taxon>
        <taxon>Ascomycota</taxon>
        <taxon>Pezizomycotina</taxon>
        <taxon>Eurotiomycetes</taxon>
        <taxon>Eurotiomycetidae</taxon>
        <taxon>Eurotiales</taxon>
        <taxon>Aspergillaceae</taxon>
        <taxon>Penicillium</taxon>
    </lineage>
</organism>
<dbReference type="InterPro" id="IPR016039">
    <property type="entry name" value="Thiolase-like"/>
</dbReference>
<evidence type="ECO:0008006" key="6">
    <source>
        <dbReference type="Google" id="ProtNLM"/>
    </source>
</evidence>
<protein>
    <recommendedName>
        <fullName evidence="6">Thiolase N-terminal domain-containing protein</fullName>
    </recommendedName>
</protein>
<evidence type="ECO:0000313" key="5">
    <source>
        <dbReference type="Proteomes" id="UP001147747"/>
    </source>
</evidence>
<dbReference type="Gene3D" id="3.40.47.10">
    <property type="match status" value="2"/>
</dbReference>
<evidence type="ECO:0000256" key="1">
    <source>
        <dbReference type="ARBA" id="ARBA00010982"/>
    </source>
</evidence>
<accession>A0A9X0B9D2</accession>
<dbReference type="SUPFAM" id="SSF53901">
    <property type="entry name" value="Thiolase-like"/>
    <property type="match status" value="1"/>
</dbReference>
<proteinExistence type="inferred from homology"/>
<comment type="caution">
    <text evidence="4">The sequence shown here is derived from an EMBL/GenBank/DDBJ whole genome shotgun (WGS) entry which is preliminary data.</text>
</comment>
<gene>
    <name evidence="4" type="ORF">N7509_004655</name>
</gene>